<protein>
    <submittedName>
        <fullName evidence="2">MarR family transcriptional regulator</fullName>
    </submittedName>
</protein>
<dbReference type="SUPFAM" id="SSF46785">
    <property type="entry name" value="Winged helix' DNA-binding domain"/>
    <property type="match status" value="1"/>
</dbReference>
<dbReference type="AlphaFoldDB" id="A0A6G4XI91"/>
<dbReference type="Proteomes" id="UP000481109">
    <property type="component" value="Unassembled WGS sequence"/>
</dbReference>
<proteinExistence type="predicted"/>
<dbReference type="EMBL" id="JAAKZW010000048">
    <property type="protein sequence ID" value="NGO76902.1"/>
    <property type="molecule type" value="Genomic_DNA"/>
</dbReference>
<dbReference type="RefSeq" id="WP_165332380.1">
    <property type="nucleotide sequence ID" value="NZ_JAAKZW010000048.1"/>
</dbReference>
<gene>
    <name evidence="2" type="ORF">G6045_14700</name>
</gene>
<dbReference type="GO" id="GO:0003700">
    <property type="term" value="F:DNA-binding transcription factor activity"/>
    <property type="evidence" value="ECO:0007669"/>
    <property type="project" value="InterPro"/>
</dbReference>
<accession>A0A6G4XI91</accession>
<sequence length="155" mass="17131">MDRDDAPLGLLLGLAYQQVVTELHDHLATEGFTALRPAFGYAFKLIAAEPLTIRELATRLEITHQGAAKLVDDMVEAGYVERVPDPADGRVKRLVRTERCRALMESGIAFQREFEKQLSAELGDEATAAVRLALSRVIDRSDKPDGLARSLRSMP</sequence>
<dbReference type="PANTHER" id="PTHR33164:SF99">
    <property type="entry name" value="MARR FAMILY REGULATORY PROTEIN"/>
    <property type="match status" value="1"/>
</dbReference>
<dbReference type="InterPro" id="IPR039422">
    <property type="entry name" value="MarR/SlyA-like"/>
</dbReference>
<dbReference type="Pfam" id="PF12802">
    <property type="entry name" value="MarR_2"/>
    <property type="match status" value="1"/>
</dbReference>
<dbReference type="GO" id="GO:0006950">
    <property type="term" value="P:response to stress"/>
    <property type="evidence" value="ECO:0007669"/>
    <property type="project" value="TreeGrafter"/>
</dbReference>
<dbReference type="InterPro" id="IPR036390">
    <property type="entry name" value="WH_DNA-bd_sf"/>
</dbReference>
<keyword evidence="3" id="KW-1185">Reference proteome</keyword>
<evidence type="ECO:0000313" key="3">
    <source>
        <dbReference type="Proteomes" id="UP000481109"/>
    </source>
</evidence>
<dbReference type="PANTHER" id="PTHR33164">
    <property type="entry name" value="TRANSCRIPTIONAL REGULATOR, MARR FAMILY"/>
    <property type="match status" value="1"/>
</dbReference>
<dbReference type="PROSITE" id="PS50995">
    <property type="entry name" value="HTH_MARR_2"/>
    <property type="match status" value="1"/>
</dbReference>
<dbReference type="Gene3D" id="1.10.10.10">
    <property type="entry name" value="Winged helix-like DNA-binding domain superfamily/Winged helix DNA-binding domain"/>
    <property type="match status" value="1"/>
</dbReference>
<name>A0A6G4XI91_9ACTN</name>
<comment type="caution">
    <text evidence="2">The sequence shown here is derived from an EMBL/GenBank/DDBJ whole genome shotgun (WGS) entry which is preliminary data.</text>
</comment>
<evidence type="ECO:0000313" key="2">
    <source>
        <dbReference type="EMBL" id="NGO76902.1"/>
    </source>
</evidence>
<dbReference type="InterPro" id="IPR000835">
    <property type="entry name" value="HTH_MarR-typ"/>
</dbReference>
<reference evidence="2 3" key="1">
    <citation type="submission" date="2020-02" db="EMBL/GenBank/DDBJ databases">
        <title>Whole-genome analyses of novel actinobacteria.</title>
        <authorList>
            <person name="Sahin N."/>
            <person name="Tokatli A."/>
        </authorList>
    </citation>
    <scope>NUCLEOTIDE SEQUENCE [LARGE SCALE GENOMIC DNA]</scope>
    <source>
        <strain evidence="2 3">YC504</strain>
    </source>
</reference>
<feature type="domain" description="HTH marR-type" evidence="1">
    <location>
        <begin position="5"/>
        <end position="139"/>
    </location>
</feature>
<dbReference type="InterPro" id="IPR036388">
    <property type="entry name" value="WH-like_DNA-bd_sf"/>
</dbReference>
<evidence type="ECO:0000259" key="1">
    <source>
        <dbReference type="PROSITE" id="PS50995"/>
    </source>
</evidence>
<dbReference type="SMART" id="SM00347">
    <property type="entry name" value="HTH_MARR"/>
    <property type="match status" value="1"/>
</dbReference>
<organism evidence="2 3">
    <name type="scientific">Streptomyces mesophilus</name>
    <dbReference type="NCBI Taxonomy" id="1775132"/>
    <lineage>
        <taxon>Bacteria</taxon>
        <taxon>Bacillati</taxon>
        <taxon>Actinomycetota</taxon>
        <taxon>Actinomycetes</taxon>
        <taxon>Kitasatosporales</taxon>
        <taxon>Streptomycetaceae</taxon>
        <taxon>Streptomyces</taxon>
    </lineage>
</organism>